<evidence type="ECO:0000256" key="6">
    <source>
        <dbReference type="ARBA" id="ARBA00023053"/>
    </source>
</evidence>
<feature type="compositionally biased region" description="Basic and acidic residues" evidence="10">
    <location>
        <begin position="422"/>
        <end position="436"/>
    </location>
</feature>
<evidence type="ECO:0000256" key="8">
    <source>
        <dbReference type="ARBA" id="ARBA00023136"/>
    </source>
</evidence>
<evidence type="ECO:0000256" key="3">
    <source>
        <dbReference type="ARBA" id="ARBA00022449"/>
    </source>
</evidence>
<reference evidence="13 14" key="1">
    <citation type="journal article" date="2006" name="Proc. Natl. Acad. Sci. U.S.A.">
        <title>Genomic analysis of the uncultivated marine crenarchaeote Cenarchaeum symbiosum.</title>
        <authorList>
            <person name="Hallam S.J."/>
            <person name="Konstantinidis K.T."/>
            <person name="Putnam N."/>
            <person name="Schleper C."/>
            <person name="Watanabe Y."/>
            <person name="Sugahara J."/>
            <person name="Preston C."/>
            <person name="de la Torre J."/>
            <person name="Richardson P.M."/>
            <person name="DeLong E.F."/>
        </authorList>
    </citation>
    <scope>NUCLEOTIDE SEQUENCE [LARGE SCALE GENOMIC DNA]</scope>
    <source>
        <strain evidence="14">A</strain>
    </source>
</reference>
<dbReference type="GO" id="GO:0015297">
    <property type="term" value="F:antiporter activity"/>
    <property type="evidence" value="ECO:0007669"/>
    <property type="project" value="UniProtKB-KW"/>
</dbReference>
<keyword evidence="7" id="KW-0406">Ion transport</keyword>
<proteinExistence type="predicted"/>
<feature type="transmembrane region" description="Helical" evidence="11">
    <location>
        <begin position="372"/>
        <end position="391"/>
    </location>
</feature>
<dbReference type="Gene3D" id="1.20.1530.20">
    <property type="match status" value="1"/>
</dbReference>
<evidence type="ECO:0000256" key="2">
    <source>
        <dbReference type="ARBA" id="ARBA00022448"/>
    </source>
</evidence>
<accession>A0RWR2</accession>
<keyword evidence="6" id="KW-0915">Sodium</keyword>
<keyword evidence="2" id="KW-0813">Transport</keyword>
<evidence type="ECO:0000256" key="11">
    <source>
        <dbReference type="SAM" id="Phobius"/>
    </source>
</evidence>
<dbReference type="InterPro" id="IPR006153">
    <property type="entry name" value="Cation/H_exchanger_TM"/>
</dbReference>
<dbReference type="EMBL" id="DP000238">
    <property type="protein sequence ID" value="ABK77779.1"/>
    <property type="molecule type" value="Genomic_DNA"/>
</dbReference>
<keyword evidence="4 11" id="KW-0812">Transmembrane</keyword>
<dbReference type="PANTHER" id="PTHR43562:SF3">
    <property type="entry name" value="SODIUM ION_PROTON EXCHANGER (EUROFUNG)"/>
    <property type="match status" value="1"/>
</dbReference>
<evidence type="ECO:0000313" key="14">
    <source>
        <dbReference type="Proteomes" id="UP000000758"/>
    </source>
</evidence>
<dbReference type="AlphaFoldDB" id="A0RWR2"/>
<feature type="transmembrane region" description="Helical" evidence="11">
    <location>
        <begin position="69"/>
        <end position="89"/>
    </location>
</feature>
<evidence type="ECO:0000256" key="4">
    <source>
        <dbReference type="ARBA" id="ARBA00022692"/>
    </source>
</evidence>
<feature type="transmembrane region" description="Helical" evidence="11">
    <location>
        <begin position="101"/>
        <end position="120"/>
    </location>
</feature>
<keyword evidence="3" id="KW-0050">Antiport</keyword>
<evidence type="ECO:0000256" key="5">
    <source>
        <dbReference type="ARBA" id="ARBA00022989"/>
    </source>
</evidence>
<sequence length="463" mass="49085">MVAEAHLIQTIIGVGILLFAAKLMAELFVRIKLPIVLGELLAGMIIGPFALGSFLLYNGEPILVISDELRVLGEMGAIVILFMAGLEMTPREFLRGGKSSFTVGTLGVVVPFFAGLWIFQAFGFDALQSMLIATALTATSIAISVQVLTEFGKIKTPEARMIIGAAVVDDILAIAVLSVVTSLATDGGVENIVISEVIIVILEVLGFFGAMLIASVVIIPRLVTPRLWKAKGSVEGIVTAVFFGAAALAGTIGLSPIVGAFAVGMALSTAKVLDKVENFIGKVGLIFAPLFFAIIGAQVDFRDVNMEVLMLSGIIIVVAIVTKLFGCGLPAWFFLKNKAQGMRVGIGMISRGEVGLIVAGVGVSSGVLTGSVYSTIIIMVAITTIITPIWLKMEYRKEIRQMAHDGRAVDESHVIEDDDHAGDEGHAEDESHAIEDDGHEIEDEGHGTDEDADHDDDDRPGSR</sequence>
<feature type="transmembrane region" description="Helical" evidence="11">
    <location>
        <begin position="161"/>
        <end position="185"/>
    </location>
</feature>
<feature type="transmembrane region" description="Helical" evidence="11">
    <location>
        <begin position="279"/>
        <end position="297"/>
    </location>
</feature>
<dbReference type="PATRIC" id="fig|414004.10.peg.1049"/>
<dbReference type="HOGENOM" id="CLU_005126_7_1_2"/>
<dbReference type="PANTHER" id="PTHR43562">
    <property type="entry name" value="NAPA-TYPE SODIUM/HYDROGEN ANTIPORTER"/>
    <property type="match status" value="1"/>
</dbReference>
<feature type="transmembrane region" description="Helical" evidence="11">
    <location>
        <begin position="37"/>
        <end position="57"/>
    </location>
</feature>
<name>A0RWR2_CENSY</name>
<gene>
    <name evidence="13" type="ordered locus">CENSYa_1152</name>
</gene>
<dbReference type="GO" id="GO:0016020">
    <property type="term" value="C:membrane"/>
    <property type="evidence" value="ECO:0007669"/>
    <property type="project" value="UniProtKB-SubCell"/>
</dbReference>
<dbReference type="InterPro" id="IPR038770">
    <property type="entry name" value="Na+/solute_symporter_sf"/>
</dbReference>
<evidence type="ECO:0000259" key="12">
    <source>
        <dbReference type="Pfam" id="PF00999"/>
    </source>
</evidence>
<evidence type="ECO:0000256" key="9">
    <source>
        <dbReference type="ARBA" id="ARBA00023201"/>
    </source>
</evidence>
<keyword evidence="14" id="KW-1185">Reference proteome</keyword>
<feature type="region of interest" description="Disordered" evidence="10">
    <location>
        <begin position="416"/>
        <end position="463"/>
    </location>
</feature>
<dbReference type="GO" id="GO:1902600">
    <property type="term" value="P:proton transmembrane transport"/>
    <property type="evidence" value="ECO:0007669"/>
    <property type="project" value="InterPro"/>
</dbReference>
<feature type="transmembrane region" description="Helical" evidence="11">
    <location>
        <begin position="309"/>
        <end position="335"/>
    </location>
</feature>
<feature type="transmembrane region" description="Helical" evidence="11">
    <location>
        <begin position="197"/>
        <end position="219"/>
    </location>
</feature>
<dbReference type="Pfam" id="PF00999">
    <property type="entry name" value="Na_H_Exchanger"/>
    <property type="match status" value="1"/>
</dbReference>
<keyword evidence="8 11" id="KW-0472">Membrane</keyword>
<dbReference type="KEGG" id="csy:CENSYa_1152"/>
<dbReference type="STRING" id="414004.CENSYa_1152"/>
<comment type="subcellular location">
    <subcellularLocation>
        <location evidence="1">Membrane</location>
        <topology evidence="1">Multi-pass membrane protein</topology>
    </subcellularLocation>
</comment>
<evidence type="ECO:0000256" key="7">
    <source>
        <dbReference type="ARBA" id="ARBA00023065"/>
    </source>
</evidence>
<keyword evidence="9" id="KW-0739">Sodium transport</keyword>
<feature type="transmembrane region" description="Helical" evidence="11">
    <location>
        <begin position="126"/>
        <end position="149"/>
    </location>
</feature>
<evidence type="ECO:0000313" key="13">
    <source>
        <dbReference type="EMBL" id="ABK77779.1"/>
    </source>
</evidence>
<feature type="transmembrane region" description="Helical" evidence="11">
    <location>
        <begin position="240"/>
        <end position="267"/>
    </location>
</feature>
<dbReference type="GO" id="GO:0006814">
    <property type="term" value="P:sodium ion transport"/>
    <property type="evidence" value="ECO:0007669"/>
    <property type="project" value="UniProtKB-KW"/>
</dbReference>
<feature type="domain" description="Cation/H+ exchanger transmembrane" evidence="12">
    <location>
        <begin position="20"/>
        <end position="392"/>
    </location>
</feature>
<protein>
    <submittedName>
        <fullName evidence="13">Kef-type K transport system, membrane components</fullName>
    </submittedName>
</protein>
<organism evidence="13 14">
    <name type="scientific">Cenarchaeum symbiosum (strain A)</name>
    <dbReference type="NCBI Taxonomy" id="414004"/>
    <lineage>
        <taxon>Archaea</taxon>
        <taxon>Nitrososphaerota</taxon>
        <taxon>Candidatus Cenarchaeales</taxon>
        <taxon>Candidatus Cenarchaeaceae</taxon>
        <taxon>Candidatus Cenarchaeum</taxon>
    </lineage>
</organism>
<feature type="transmembrane region" description="Helical" evidence="11">
    <location>
        <begin position="6"/>
        <end position="25"/>
    </location>
</feature>
<evidence type="ECO:0000256" key="10">
    <source>
        <dbReference type="SAM" id="MobiDB-lite"/>
    </source>
</evidence>
<evidence type="ECO:0000256" key="1">
    <source>
        <dbReference type="ARBA" id="ARBA00004141"/>
    </source>
</evidence>
<keyword evidence="5 11" id="KW-1133">Transmembrane helix</keyword>
<dbReference type="EnsemblBacteria" id="ABK77779">
    <property type="protein sequence ID" value="ABK77779"/>
    <property type="gene ID" value="CENSYa_1152"/>
</dbReference>
<dbReference type="Proteomes" id="UP000000758">
    <property type="component" value="Chromosome"/>
</dbReference>